<keyword evidence="3" id="KW-1185">Reference proteome</keyword>
<evidence type="ECO:0000313" key="3">
    <source>
        <dbReference type="Proteomes" id="UP001232163"/>
    </source>
</evidence>
<evidence type="ECO:0000256" key="1">
    <source>
        <dbReference type="SAM" id="Phobius"/>
    </source>
</evidence>
<evidence type="ECO:0008006" key="4">
    <source>
        <dbReference type="Google" id="ProtNLM"/>
    </source>
</evidence>
<dbReference type="RefSeq" id="WP_162899074.1">
    <property type="nucleotide sequence ID" value="NZ_JAURUR010000001.1"/>
</dbReference>
<keyword evidence="1" id="KW-1133">Transmembrane helix</keyword>
<feature type="transmembrane region" description="Helical" evidence="1">
    <location>
        <begin position="32"/>
        <end position="51"/>
    </location>
</feature>
<protein>
    <recommendedName>
        <fullName evidence="4">HIG1 domain-containing protein</fullName>
    </recommendedName>
</protein>
<keyword evidence="1" id="KW-0472">Membrane</keyword>
<reference evidence="2 3" key="1">
    <citation type="submission" date="2023-07" db="EMBL/GenBank/DDBJ databases">
        <title>Genomic Encyclopedia of Type Strains, Phase IV (KMG-IV): sequencing the most valuable type-strain genomes for metagenomic binning, comparative biology and taxonomic classification.</title>
        <authorList>
            <person name="Goeker M."/>
        </authorList>
    </citation>
    <scope>NUCLEOTIDE SEQUENCE [LARGE SCALE GENOMIC DNA]</scope>
    <source>
        <strain evidence="2 3">NIO-1023</strain>
    </source>
</reference>
<organism evidence="2 3">
    <name type="scientific">Deinococcus enclensis</name>
    <dbReference type="NCBI Taxonomy" id="1049582"/>
    <lineage>
        <taxon>Bacteria</taxon>
        <taxon>Thermotogati</taxon>
        <taxon>Deinococcota</taxon>
        <taxon>Deinococci</taxon>
        <taxon>Deinococcales</taxon>
        <taxon>Deinococcaceae</taxon>
        <taxon>Deinococcus</taxon>
    </lineage>
</organism>
<name>A0ABT9M8N1_9DEIO</name>
<evidence type="ECO:0000313" key="2">
    <source>
        <dbReference type="EMBL" id="MDP9762934.1"/>
    </source>
</evidence>
<dbReference type="EMBL" id="JAURUR010000001">
    <property type="protein sequence ID" value="MDP9762934.1"/>
    <property type="molecule type" value="Genomic_DNA"/>
</dbReference>
<comment type="caution">
    <text evidence="2">The sequence shown here is derived from an EMBL/GenBank/DDBJ whole genome shotgun (WGS) entry which is preliminary data.</text>
</comment>
<keyword evidence="1" id="KW-0812">Transmembrane</keyword>
<proteinExistence type="predicted"/>
<gene>
    <name evidence="2" type="ORF">QO006_000347</name>
</gene>
<dbReference type="Proteomes" id="UP001232163">
    <property type="component" value="Unassembled WGS sequence"/>
</dbReference>
<accession>A0ABT9M8N1</accession>
<sequence length="57" mass="6072">MLLWLLVAFILLSASAVLYLTYGPLRTASNVQLLRGIAAVQYAAALVLIAARLTGRA</sequence>